<name>A0A0C9UR26_SPHS4</name>
<dbReference type="Proteomes" id="UP000054279">
    <property type="component" value="Unassembled WGS sequence"/>
</dbReference>
<evidence type="ECO:0000313" key="5">
    <source>
        <dbReference type="Proteomes" id="UP000054279"/>
    </source>
</evidence>
<feature type="compositionally biased region" description="Polar residues" evidence="2">
    <location>
        <begin position="159"/>
        <end position="169"/>
    </location>
</feature>
<organism evidence="4 5">
    <name type="scientific">Sphaerobolus stellatus (strain SS14)</name>
    <dbReference type="NCBI Taxonomy" id="990650"/>
    <lineage>
        <taxon>Eukaryota</taxon>
        <taxon>Fungi</taxon>
        <taxon>Dikarya</taxon>
        <taxon>Basidiomycota</taxon>
        <taxon>Agaricomycotina</taxon>
        <taxon>Agaricomycetes</taxon>
        <taxon>Phallomycetidae</taxon>
        <taxon>Geastrales</taxon>
        <taxon>Sphaerobolaceae</taxon>
        <taxon>Sphaerobolus</taxon>
    </lineage>
</organism>
<dbReference type="AlphaFoldDB" id="A0A0C9UR26"/>
<evidence type="ECO:0000256" key="3">
    <source>
        <dbReference type="SAM" id="Phobius"/>
    </source>
</evidence>
<sequence>MVPKLYCIETLLKQLGPAAVKDDKLEELQAITDSISTYLLPGEPSLSDIPSNLPKPMRTLPFQHAGLKRPRLLHQHQGRGGLVEALQDENEQLRTHLTALVKEAERADAEMRDMDSTSNFNKGAEFRSSPPFNSKFAPPQPLPPHLYSSSPCPAFPRTVATSQQSQDTQTHPETRENTYLHTLLAFRLSWVLTVFKYYLMAISWHSFG</sequence>
<keyword evidence="3" id="KW-0472">Membrane</keyword>
<protein>
    <submittedName>
        <fullName evidence="4">Uncharacterized protein</fullName>
    </submittedName>
</protein>
<accession>A0A0C9UR26</accession>
<keyword evidence="3" id="KW-0812">Transmembrane</keyword>
<evidence type="ECO:0000256" key="1">
    <source>
        <dbReference type="SAM" id="Coils"/>
    </source>
</evidence>
<feature type="transmembrane region" description="Helical" evidence="3">
    <location>
        <begin position="179"/>
        <end position="199"/>
    </location>
</feature>
<evidence type="ECO:0000256" key="2">
    <source>
        <dbReference type="SAM" id="MobiDB-lite"/>
    </source>
</evidence>
<feature type="region of interest" description="Disordered" evidence="2">
    <location>
        <begin position="127"/>
        <end position="174"/>
    </location>
</feature>
<evidence type="ECO:0000313" key="4">
    <source>
        <dbReference type="EMBL" id="KIJ31602.1"/>
    </source>
</evidence>
<keyword evidence="1" id="KW-0175">Coiled coil</keyword>
<dbReference type="EMBL" id="KN837239">
    <property type="protein sequence ID" value="KIJ31602.1"/>
    <property type="molecule type" value="Genomic_DNA"/>
</dbReference>
<dbReference type="HOGENOM" id="CLU_1321642_0_0_1"/>
<reference evidence="4 5" key="1">
    <citation type="submission" date="2014-06" db="EMBL/GenBank/DDBJ databases">
        <title>Evolutionary Origins and Diversification of the Mycorrhizal Mutualists.</title>
        <authorList>
            <consortium name="DOE Joint Genome Institute"/>
            <consortium name="Mycorrhizal Genomics Consortium"/>
            <person name="Kohler A."/>
            <person name="Kuo A."/>
            <person name="Nagy L.G."/>
            <person name="Floudas D."/>
            <person name="Copeland A."/>
            <person name="Barry K.W."/>
            <person name="Cichocki N."/>
            <person name="Veneault-Fourrey C."/>
            <person name="LaButti K."/>
            <person name="Lindquist E.A."/>
            <person name="Lipzen A."/>
            <person name="Lundell T."/>
            <person name="Morin E."/>
            <person name="Murat C."/>
            <person name="Riley R."/>
            <person name="Ohm R."/>
            <person name="Sun H."/>
            <person name="Tunlid A."/>
            <person name="Henrissat B."/>
            <person name="Grigoriev I.V."/>
            <person name="Hibbett D.S."/>
            <person name="Martin F."/>
        </authorList>
    </citation>
    <scope>NUCLEOTIDE SEQUENCE [LARGE SCALE GENOMIC DNA]</scope>
    <source>
        <strain evidence="4 5">SS14</strain>
    </source>
</reference>
<feature type="coiled-coil region" evidence="1">
    <location>
        <begin position="83"/>
        <end position="110"/>
    </location>
</feature>
<keyword evidence="5" id="KW-1185">Reference proteome</keyword>
<proteinExistence type="predicted"/>
<keyword evidence="3" id="KW-1133">Transmembrane helix</keyword>
<gene>
    <name evidence="4" type="ORF">M422DRAFT_266632</name>
</gene>